<keyword evidence="4" id="KW-0408">Iron</keyword>
<protein>
    <submittedName>
        <fullName evidence="5">Cytochrome P450</fullName>
    </submittedName>
</protein>
<sequence>MYNGYIIPKESTAFMAVWAMPHNESLYPDHEKYNPDRFLNHSKLANKYGASPDYANGDKSTPPTLRHEFDSLSANYFGHGAGRRSYPGVHLAERNMWRITAKLLWAFNIYEAIELKPREMTSIDENAYNSSILVSTFPFKVRVVPRSQERLDVVRREKAKALQFLSKIE</sequence>
<dbReference type="Pfam" id="PF00067">
    <property type="entry name" value="p450"/>
    <property type="match status" value="1"/>
</dbReference>
<comment type="similarity">
    <text evidence="1">Belongs to the cytochrome P450 family.</text>
</comment>
<dbReference type="GO" id="GO:0020037">
    <property type="term" value="F:heme binding"/>
    <property type="evidence" value="ECO:0007669"/>
    <property type="project" value="InterPro"/>
</dbReference>
<dbReference type="EMBL" id="KV745184">
    <property type="protein sequence ID" value="OCK76736.1"/>
    <property type="molecule type" value="Genomic_DNA"/>
</dbReference>
<keyword evidence="2" id="KW-0479">Metal-binding</keyword>
<dbReference type="InterPro" id="IPR001128">
    <property type="entry name" value="Cyt_P450"/>
</dbReference>
<keyword evidence="3" id="KW-0560">Oxidoreductase</keyword>
<evidence type="ECO:0000256" key="3">
    <source>
        <dbReference type="ARBA" id="ARBA00023002"/>
    </source>
</evidence>
<dbReference type="GO" id="GO:0016705">
    <property type="term" value="F:oxidoreductase activity, acting on paired donors, with incorporation or reduction of molecular oxygen"/>
    <property type="evidence" value="ECO:0007669"/>
    <property type="project" value="InterPro"/>
</dbReference>
<dbReference type="PANTHER" id="PTHR46300">
    <property type="entry name" value="P450, PUTATIVE (EUROFUNG)-RELATED-RELATED"/>
    <property type="match status" value="1"/>
</dbReference>
<dbReference type="GO" id="GO:0005506">
    <property type="term" value="F:iron ion binding"/>
    <property type="evidence" value="ECO:0007669"/>
    <property type="project" value="InterPro"/>
</dbReference>
<organism evidence="5 6">
    <name type="scientific">Lepidopterella palustris CBS 459.81</name>
    <dbReference type="NCBI Taxonomy" id="1314670"/>
    <lineage>
        <taxon>Eukaryota</taxon>
        <taxon>Fungi</taxon>
        <taxon>Dikarya</taxon>
        <taxon>Ascomycota</taxon>
        <taxon>Pezizomycotina</taxon>
        <taxon>Dothideomycetes</taxon>
        <taxon>Pleosporomycetidae</taxon>
        <taxon>Mytilinidiales</taxon>
        <taxon>Argynnaceae</taxon>
        <taxon>Lepidopterella</taxon>
    </lineage>
</organism>
<evidence type="ECO:0000256" key="2">
    <source>
        <dbReference type="ARBA" id="ARBA00022723"/>
    </source>
</evidence>
<reference evidence="5 6" key="1">
    <citation type="journal article" date="2016" name="Nat. Commun.">
        <title>Ectomycorrhizal ecology is imprinted in the genome of the dominant symbiotic fungus Cenococcum geophilum.</title>
        <authorList>
            <consortium name="DOE Joint Genome Institute"/>
            <person name="Peter M."/>
            <person name="Kohler A."/>
            <person name="Ohm R.A."/>
            <person name="Kuo A."/>
            <person name="Krutzmann J."/>
            <person name="Morin E."/>
            <person name="Arend M."/>
            <person name="Barry K.W."/>
            <person name="Binder M."/>
            <person name="Choi C."/>
            <person name="Clum A."/>
            <person name="Copeland A."/>
            <person name="Grisel N."/>
            <person name="Haridas S."/>
            <person name="Kipfer T."/>
            <person name="LaButti K."/>
            <person name="Lindquist E."/>
            <person name="Lipzen A."/>
            <person name="Maire R."/>
            <person name="Meier B."/>
            <person name="Mihaltcheva S."/>
            <person name="Molinier V."/>
            <person name="Murat C."/>
            <person name="Poggeler S."/>
            <person name="Quandt C.A."/>
            <person name="Sperisen C."/>
            <person name="Tritt A."/>
            <person name="Tisserant E."/>
            <person name="Crous P.W."/>
            <person name="Henrissat B."/>
            <person name="Nehls U."/>
            <person name="Egli S."/>
            <person name="Spatafora J.W."/>
            <person name="Grigoriev I.V."/>
            <person name="Martin F.M."/>
        </authorList>
    </citation>
    <scope>NUCLEOTIDE SEQUENCE [LARGE SCALE GENOMIC DNA]</scope>
    <source>
        <strain evidence="5 6">CBS 459.81</strain>
    </source>
</reference>
<dbReference type="GO" id="GO:0004497">
    <property type="term" value="F:monooxygenase activity"/>
    <property type="evidence" value="ECO:0007669"/>
    <property type="project" value="InterPro"/>
</dbReference>
<proteinExistence type="inferred from homology"/>
<accession>A0A8E2E3W0</accession>
<dbReference type="SUPFAM" id="SSF48264">
    <property type="entry name" value="Cytochrome P450"/>
    <property type="match status" value="1"/>
</dbReference>
<keyword evidence="6" id="KW-1185">Reference proteome</keyword>
<evidence type="ECO:0000256" key="1">
    <source>
        <dbReference type="ARBA" id="ARBA00010617"/>
    </source>
</evidence>
<gene>
    <name evidence="5" type="ORF">K432DRAFT_462472</name>
</gene>
<dbReference type="OrthoDB" id="1103324at2759"/>
<name>A0A8E2E3W0_9PEZI</name>
<evidence type="ECO:0000313" key="5">
    <source>
        <dbReference type="EMBL" id="OCK76736.1"/>
    </source>
</evidence>
<dbReference type="Proteomes" id="UP000250266">
    <property type="component" value="Unassembled WGS sequence"/>
</dbReference>
<dbReference type="Gene3D" id="1.10.630.10">
    <property type="entry name" value="Cytochrome P450"/>
    <property type="match status" value="1"/>
</dbReference>
<evidence type="ECO:0000256" key="4">
    <source>
        <dbReference type="ARBA" id="ARBA00023004"/>
    </source>
</evidence>
<evidence type="ECO:0000313" key="6">
    <source>
        <dbReference type="Proteomes" id="UP000250266"/>
    </source>
</evidence>
<dbReference type="InterPro" id="IPR036396">
    <property type="entry name" value="Cyt_P450_sf"/>
</dbReference>
<dbReference type="InterPro" id="IPR050364">
    <property type="entry name" value="Cytochrome_P450_fung"/>
</dbReference>
<dbReference type="AlphaFoldDB" id="A0A8E2E3W0"/>